<dbReference type="EMBL" id="BGZK01000001">
    <property type="protein sequence ID" value="GBO98592.1"/>
    <property type="molecule type" value="Genomic_DNA"/>
</dbReference>
<feature type="compositionally biased region" description="Basic and acidic residues" evidence="1">
    <location>
        <begin position="98"/>
        <end position="108"/>
    </location>
</feature>
<organism evidence="2 3">
    <name type="scientific">Eumeta variegata</name>
    <name type="common">Bagworm moth</name>
    <name type="synonym">Eumeta japonica</name>
    <dbReference type="NCBI Taxonomy" id="151549"/>
    <lineage>
        <taxon>Eukaryota</taxon>
        <taxon>Metazoa</taxon>
        <taxon>Ecdysozoa</taxon>
        <taxon>Arthropoda</taxon>
        <taxon>Hexapoda</taxon>
        <taxon>Insecta</taxon>
        <taxon>Pterygota</taxon>
        <taxon>Neoptera</taxon>
        <taxon>Endopterygota</taxon>
        <taxon>Lepidoptera</taxon>
        <taxon>Glossata</taxon>
        <taxon>Ditrysia</taxon>
        <taxon>Tineoidea</taxon>
        <taxon>Psychidae</taxon>
        <taxon>Oiketicinae</taxon>
        <taxon>Eumeta</taxon>
    </lineage>
</organism>
<name>A0A4C1S8J2_EUMVA</name>
<accession>A0A4C1S8J2</accession>
<evidence type="ECO:0000313" key="3">
    <source>
        <dbReference type="Proteomes" id="UP000299102"/>
    </source>
</evidence>
<gene>
    <name evidence="2" type="ORF">EVAR_153_1</name>
</gene>
<proteinExistence type="predicted"/>
<comment type="caution">
    <text evidence="2">The sequence shown here is derived from an EMBL/GenBank/DDBJ whole genome shotgun (WGS) entry which is preliminary data.</text>
</comment>
<sequence length="198" mass="22065">MKWYDFTIILQLTENPLPQIKGSRSAPPRLRDPREPHGSYTDETLPRERIIYTSHYSLYRGNGRWRRCKRPLCRADAVAGREAGGAPAGGGPAAAREAAARDRRRADGDHEKQLIHILLGVVPSDGPHQKTGAVTATSQRAQRKRPLRRPRADVRRIVLAAPAIGIGLGSLKATSRHDRGTSSRPRGRLRAPERRRDE</sequence>
<keyword evidence="3" id="KW-1185">Reference proteome</keyword>
<feature type="region of interest" description="Disordered" evidence="1">
    <location>
        <begin position="18"/>
        <end position="46"/>
    </location>
</feature>
<dbReference type="AlphaFoldDB" id="A0A4C1S8J2"/>
<protein>
    <submittedName>
        <fullName evidence="2">Uncharacterized protein</fullName>
    </submittedName>
</protein>
<dbReference type="Proteomes" id="UP000299102">
    <property type="component" value="Unassembled WGS sequence"/>
</dbReference>
<feature type="region of interest" description="Disordered" evidence="1">
    <location>
        <begin position="81"/>
        <end position="108"/>
    </location>
</feature>
<reference evidence="2 3" key="1">
    <citation type="journal article" date="2019" name="Commun. Biol.">
        <title>The bagworm genome reveals a unique fibroin gene that provides high tensile strength.</title>
        <authorList>
            <person name="Kono N."/>
            <person name="Nakamura H."/>
            <person name="Ohtoshi R."/>
            <person name="Tomita M."/>
            <person name="Numata K."/>
            <person name="Arakawa K."/>
        </authorList>
    </citation>
    <scope>NUCLEOTIDE SEQUENCE [LARGE SCALE GENOMIC DNA]</scope>
</reference>
<feature type="compositionally biased region" description="Gly residues" evidence="1">
    <location>
        <begin position="82"/>
        <end position="92"/>
    </location>
</feature>
<evidence type="ECO:0000313" key="2">
    <source>
        <dbReference type="EMBL" id="GBO98592.1"/>
    </source>
</evidence>
<feature type="region of interest" description="Disordered" evidence="1">
    <location>
        <begin position="168"/>
        <end position="198"/>
    </location>
</feature>
<evidence type="ECO:0000256" key="1">
    <source>
        <dbReference type="SAM" id="MobiDB-lite"/>
    </source>
</evidence>
<feature type="region of interest" description="Disordered" evidence="1">
    <location>
        <begin position="122"/>
        <end position="151"/>
    </location>
</feature>